<dbReference type="SMART" id="SM00758">
    <property type="entry name" value="PA14"/>
    <property type="match status" value="1"/>
</dbReference>
<feature type="non-terminal residue" evidence="3">
    <location>
        <position position="514"/>
    </location>
</feature>
<dbReference type="InterPro" id="IPR011658">
    <property type="entry name" value="PA14_dom"/>
</dbReference>
<keyword evidence="3" id="KW-0119">Carbohydrate metabolism</keyword>
<keyword evidence="3" id="KW-0624">Polysaccharide degradation</keyword>
<dbReference type="GO" id="GO:0004553">
    <property type="term" value="F:hydrolase activity, hydrolyzing O-glycosyl compounds"/>
    <property type="evidence" value="ECO:0007669"/>
    <property type="project" value="InterPro"/>
</dbReference>
<keyword evidence="3" id="KW-0378">Hydrolase</keyword>
<proteinExistence type="predicted"/>
<evidence type="ECO:0000313" key="4">
    <source>
        <dbReference type="Proteomes" id="UP000011885"/>
    </source>
</evidence>
<dbReference type="Pfam" id="PF07691">
    <property type="entry name" value="PA14"/>
    <property type="match status" value="2"/>
</dbReference>
<feature type="compositionally biased region" description="Polar residues" evidence="1">
    <location>
        <begin position="114"/>
        <end position="130"/>
    </location>
</feature>
<dbReference type="EMBL" id="ANOH01000401">
    <property type="protein sequence ID" value="EMI52851.1"/>
    <property type="molecule type" value="Genomic_DNA"/>
</dbReference>
<gene>
    <name evidence="3" type="ORF">RSSM_05716</name>
</gene>
<dbReference type="InterPro" id="IPR002105">
    <property type="entry name" value="Dockerin_1_rpt"/>
</dbReference>
<keyword evidence="3" id="KW-0326">Glycosidase</keyword>
<dbReference type="AlphaFoldDB" id="M5U4R8"/>
<name>M5U4R8_9BACT</name>
<dbReference type="InterPro" id="IPR037524">
    <property type="entry name" value="PA14/GLEYA"/>
</dbReference>
<evidence type="ECO:0000259" key="2">
    <source>
        <dbReference type="PROSITE" id="PS51820"/>
    </source>
</evidence>
<reference evidence="3 4" key="1">
    <citation type="journal article" date="2013" name="Mar. Genomics">
        <title>Expression of sulfatases in Rhodopirellula baltica and the diversity of sulfatases in the genus Rhodopirellula.</title>
        <authorList>
            <person name="Wegner C.E."/>
            <person name="Richter-Heitmann T."/>
            <person name="Klindworth A."/>
            <person name="Klockow C."/>
            <person name="Richter M."/>
            <person name="Achstetter T."/>
            <person name="Glockner F.O."/>
            <person name="Harder J."/>
        </authorList>
    </citation>
    <scope>NUCLEOTIDE SEQUENCE [LARGE SCALE GENOMIC DNA]</scope>
    <source>
        <strain evidence="3 4">SM41</strain>
    </source>
</reference>
<dbReference type="RefSeq" id="WP_008686747.1">
    <property type="nucleotide sequence ID" value="NZ_ANOH01000401.1"/>
</dbReference>
<dbReference type="Gene3D" id="1.10.1330.10">
    <property type="entry name" value="Dockerin domain"/>
    <property type="match status" value="1"/>
</dbReference>
<evidence type="ECO:0000313" key="3">
    <source>
        <dbReference type="EMBL" id="EMI52851.1"/>
    </source>
</evidence>
<dbReference type="Pfam" id="PF00404">
    <property type="entry name" value="Dockerin_1"/>
    <property type="match status" value="1"/>
</dbReference>
<dbReference type="GO" id="GO:0045493">
    <property type="term" value="P:xylan catabolic process"/>
    <property type="evidence" value="ECO:0007669"/>
    <property type="project" value="UniProtKB-KW"/>
</dbReference>
<dbReference type="PROSITE" id="PS51820">
    <property type="entry name" value="PA14"/>
    <property type="match status" value="1"/>
</dbReference>
<dbReference type="SUPFAM" id="SSF63446">
    <property type="entry name" value="Type I dockerin domain"/>
    <property type="match status" value="1"/>
</dbReference>
<keyword evidence="3" id="KW-0858">Xylan degradation</keyword>
<evidence type="ECO:0000256" key="1">
    <source>
        <dbReference type="SAM" id="MobiDB-lite"/>
    </source>
</evidence>
<keyword evidence="4" id="KW-1185">Reference proteome</keyword>
<dbReference type="Gene3D" id="3.90.182.10">
    <property type="entry name" value="Toxin - Anthrax Protective Antigen,domain 1"/>
    <property type="match status" value="1"/>
</dbReference>
<dbReference type="Proteomes" id="UP000011885">
    <property type="component" value="Unassembled WGS sequence"/>
</dbReference>
<sequence>MNYVKRPRLNRDSRRRNRLRIEILEDRRLLTATATSDSNRFDVNQDGYVTAVDALQVINYLSAETQTATQSPTTQKQSSSPFAFDVNQDGNVSPVDALQIINLLNEASGPETASALQSEPSPSASVTLPSQTRTRDIVELSIDSFSELDLASIDRVEIDWGDDRVTSVPAVGLALPLTRLHSYFVPSGTRDVNIHAVTNDGSTVSLASLPIEIVANSPSIVDRVNEGLTAEIFDNTDFSSAPVQIRNDATIDFDFGIEGPSPSLGLTALPFSIRWQGTFTPQETASHNLFANVGANDSAAVYVDNQLLFTAAGNEQSASISLTAGQSVELRIEYVAGSGQSHIRVGSETDSSFKTALPSHQLRPTISAEQLRSGALIETFEAPTLITSIEELRSSESFIANTPASANDLADLTYSQPAGTHATRTRSIVSVPASGAYTFHLAASDTAEVYLSQGVTSDTSRVIVSVDNEAPTGGFQFAKRERFDADLPRRRSRLLPRNVARSRQRIHGQPPGCR</sequence>
<comment type="caution">
    <text evidence="3">The sequence shown here is derived from an EMBL/GenBank/DDBJ whole genome shotgun (WGS) entry which is preliminary data.</text>
</comment>
<protein>
    <submittedName>
        <fullName evidence="3">Xylanase</fullName>
    </submittedName>
</protein>
<organism evidence="3 4">
    <name type="scientific">Rhodopirellula sallentina SM41</name>
    <dbReference type="NCBI Taxonomy" id="1263870"/>
    <lineage>
        <taxon>Bacteria</taxon>
        <taxon>Pseudomonadati</taxon>
        <taxon>Planctomycetota</taxon>
        <taxon>Planctomycetia</taxon>
        <taxon>Pirellulales</taxon>
        <taxon>Pirellulaceae</taxon>
        <taxon>Rhodopirellula</taxon>
    </lineage>
</organism>
<accession>M5U4R8</accession>
<dbReference type="InterPro" id="IPR036439">
    <property type="entry name" value="Dockerin_dom_sf"/>
</dbReference>
<feature type="region of interest" description="Disordered" evidence="1">
    <location>
        <begin position="111"/>
        <end position="130"/>
    </location>
</feature>
<dbReference type="SUPFAM" id="SSF56988">
    <property type="entry name" value="Anthrax protective antigen"/>
    <property type="match status" value="1"/>
</dbReference>
<feature type="domain" description="PA14" evidence="2">
    <location>
        <begin position="223"/>
        <end position="361"/>
    </location>
</feature>